<keyword evidence="6" id="KW-1185">Reference proteome</keyword>
<dbReference type="EC" id="1.14.13.227" evidence="1"/>
<evidence type="ECO:0000256" key="1">
    <source>
        <dbReference type="ARBA" id="ARBA00012710"/>
    </source>
</evidence>
<evidence type="ECO:0000256" key="2">
    <source>
        <dbReference type="ARBA" id="ARBA00023002"/>
    </source>
</evidence>
<dbReference type="EMBL" id="JBHUDX010000030">
    <property type="protein sequence ID" value="MFD1659062.1"/>
    <property type="molecule type" value="Genomic_DNA"/>
</dbReference>
<dbReference type="Proteomes" id="UP001597261">
    <property type="component" value="Unassembled WGS sequence"/>
</dbReference>
<dbReference type="Pfam" id="PF02332">
    <property type="entry name" value="Phenol_Hydrox"/>
    <property type="match status" value="1"/>
</dbReference>
<accession>A0ABW4IQM8</accession>
<sequence length="341" mass="37863">MQYELRTQVIEPRRKTFQYLIDRYGDRPASRYEEGTIDVQATEHFHYRPLWAPDKELYDEGWSTFRLTDPYSFTDPRQYYYAPYVTTRASLHDAFARTLEYLESRDLLGRLPEPWRELIAHVVLPLRHYESGAQMVSTAAARFCYGASTAQCCAFAAFDRVGNAQILSRVGIALGGGTATLLEEAKRAWLDQPSLQPLRRYVEELLVEEDWAVAMIGQDLTDRLIYALLYRRLDEAALLGGAGGYSLVAQHLNGWFADQCRWIDALYKAWLADPGHGTANGAALAAAVEHRLPAAVEAVSALAATADGLVDADCRAAVDEAAAAVRTALSALGAPIKEQNA</sequence>
<keyword evidence="2" id="KW-0560">Oxidoreductase</keyword>
<protein>
    <recommendedName>
        <fullName evidence="1">propane 2-monooxygenase</fullName>
        <ecNumber evidence="1">1.14.13.227</ecNumber>
    </recommendedName>
</protein>
<evidence type="ECO:0000256" key="4">
    <source>
        <dbReference type="ARBA" id="ARBA00048941"/>
    </source>
</evidence>
<evidence type="ECO:0000256" key="3">
    <source>
        <dbReference type="ARBA" id="ARBA00023033"/>
    </source>
</evidence>
<dbReference type="InterPro" id="IPR012348">
    <property type="entry name" value="RNR-like"/>
</dbReference>
<dbReference type="SUPFAM" id="SSF47240">
    <property type="entry name" value="Ferritin-like"/>
    <property type="match status" value="1"/>
</dbReference>
<name>A0ABW4IQM8_9ACTN</name>
<comment type="caution">
    <text evidence="5">The sequence shown here is derived from an EMBL/GenBank/DDBJ whole genome shotgun (WGS) entry which is preliminary data.</text>
</comment>
<evidence type="ECO:0000313" key="6">
    <source>
        <dbReference type="Proteomes" id="UP001597261"/>
    </source>
</evidence>
<reference evidence="6" key="1">
    <citation type="journal article" date="2019" name="Int. J. Syst. Evol. Microbiol.">
        <title>The Global Catalogue of Microorganisms (GCM) 10K type strain sequencing project: providing services to taxonomists for standard genome sequencing and annotation.</title>
        <authorList>
            <consortium name="The Broad Institute Genomics Platform"/>
            <consortium name="The Broad Institute Genome Sequencing Center for Infectious Disease"/>
            <person name="Wu L."/>
            <person name="Ma J."/>
        </authorList>
    </citation>
    <scope>NUCLEOTIDE SEQUENCE [LARGE SCALE GENOMIC DNA]</scope>
    <source>
        <strain evidence="6">CGMCC 1.12470</strain>
    </source>
</reference>
<dbReference type="RefSeq" id="WP_381081758.1">
    <property type="nucleotide sequence ID" value="NZ_JBHUDX010000030.1"/>
</dbReference>
<comment type="catalytic activity">
    <reaction evidence="4">
        <text>propane + NADH + O2 + H(+) = propan-2-ol + NAD(+) + H2O</text>
        <dbReference type="Rhea" id="RHEA:49992"/>
        <dbReference type="ChEBI" id="CHEBI:15377"/>
        <dbReference type="ChEBI" id="CHEBI:15378"/>
        <dbReference type="ChEBI" id="CHEBI:15379"/>
        <dbReference type="ChEBI" id="CHEBI:17824"/>
        <dbReference type="ChEBI" id="CHEBI:32879"/>
        <dbReference type="ChEBI" id="CHEBI:57540"/>
        <dbReference type="ChEBI" id="CHEBI:57945"/>
        <dbReference type="EC" id="1.14.13.227"/>
    </reaction>
</comment>
<proteinExistence type="predicted"/>
<dbReference type="Gene3D" id="1.10.620.20">
    <property type="entry name" value="Ribonucleotide Reductase, subunit A"/>
    <property type="match status" value="1"/>
</dbReference>
<gene>
    <name evidence="5" type="ORF">ACFSL4_12795</name>
</gene>
<organism evidence="5 6">
    <name type="scientific">Streptomyces caeni</name>
    <dbReference type="NCBI Taxonomy" id="2307231"/>
    <lineage>
        <taxon>Bacteria</taxon>
        <taxon>Bacillati</taxon>
        <taxon>Actinomycetota</taxon>
        <taxon>Actinomycetes</taxon>
        <taxon>Kitasatosporales</taxon>
        <taxon>Streptomycetaceae</taxon>
        <taxon>Streptomyces</taxon>
    </lineage>
</organism>
<dbReference type="InterPro" id="IPR003430">
    <property type="entry name" value="Phenol_Hydrox"/>
</dbReference>
<keyword evidence="3" id="KW-0503">Monooxygenase</keyword>
<dbReference type="InterPro" id="IPR009078">
    <property type="entry name" value="Ferritin-like_SF"/>
</dbReference>
<evidence type="ECO:0000313" key="5">
    <source>
        <dbReference type="EMBL" id="MFD1659062.1"/>
    </source>
</evidence>